<dbReference type="GO" id="GO:0004386">
    <property type="term" value="F:helicase activity"/>
    <property type="evidence" value="ECO:0007669"/>
    <property type="project" value="UniProtKB-KW"/>
</dbReference>
<feature type="short sequence motif" description="Q motif" evidence="6">
    <location>
        <begin position="14"/>
        <end position="42"/>
    </location>
</feature>
<dbReference type="InterPro" id="IPR050079">
    <property type="entry name" value="DEAD_box_RNA_helicase"/>
</dbReference>
<dbReference type="InterPro" id="IPR044742">
    <property type="entry name" value="DEAD/DEAH_RhlB"/>
</dbReference>
<feature type="region of interest" description="Disordered" evidence="8">
    <location>
        <begin position="442"/>
        <end position="522"/>
    </location>
</feature>
<dbReference type="PANTHER" id="PTHR47959:SF1">
    <property type="entry name" value="ATP-DEPENDENT RNA HELICASE DBPA"/>
    <property type="match status" value="1"/>
</dbReference>
<dbReference type="Proteomes" id="UP001370348">
    <property type="component" value="Chromosome"/>
</dbReference>
<dbReference type="RefSeq" id="WP_394820572.1">
    <property type="nucleotide sequence ID" value="NZ_CP089984.1"/>
</dbReference>
<feature type="domain" description="DEAD-box RNA helicase Q" evidence="11">
    <location>
        <begin position="14"/>
        <end position="42"/>
    </location>
</feature>
<dbReference type="SMART" id="SM00490">
    <property type="entry name" value="HELICc"/>
    <property type="match status" value="1"/>
</dbReference>
<dbReference type="PROSITE" id="PS51192">
    <property type="entry name" value="HELICASE_ATP_BIND_1"/>
    <property type="match status" value="1"/>
</dbReference>
<evidence type="ECO:0000256" key="6">
    <source>
        <dbReference type="PROSITE-ProRule" id="PRU00552"/>
    </source>
</evidence>
<evidence type="ECO:0000259" key="10">
    <source>
        <dbReference type="PROSITE" id="PS51194"/>
    </source>
</evidence>
<evidence type="ECO:0000256" key="1">
    <source>
        <dbReference type="ARBA" id="ARBA00022741"/>
    </source>
</evidence>
<evidence type="ECO:0000259" key="9">
    <source>
        <dbReference type="PROSITE" id="PS51192"/>
    </source>
</evidence>
<dbReference type="PROSITE" id="PS00039">
    <property type="entry name" value="DEAD_ATP_HELICASE"/>
    <property type="match status" value="1"/>
</dbReference>
<dbReference type="PANTHER" id="PTHR47959">
    <property type="entry name" value="ATP-DEPENDENT RNA HELICASE RHLE-RELATED"/>
    <property type="match status" value="1"/>
</dbReference>
<keyword evidence="13" id="KW-1185">Reference proteome</keyword>
<evidence type="ECO:0000313" key="13">
    <source>
        <dbReference type="Proteomes" id="UP001370348"/>
    </source>
</evidence>
<feature type="compositionally biased region" description="Basic and acidic residues" evidence="8">
    <location>
        <begin position="478"/>
        <end position="487"/>
    </location>
</feature>
<evidence type="ECO:0000259" key="11">
    <source>
        <dbReference type="PROSITE" id="PS51195"/>
    </source>
</evidence>
<dbReference type="InterPro" id="IPR027417">
    <property type="entry name" value="P-loop_NTPase"/>
</dbReference>
<protein>
    <submittedName>
        <fullName evidence="12">DEAD/DEAH box helicase</fullName>
    </submittedName>
</protein>
<dbReference type="EMBL" id="CP089984">
    <property type="protein sequence ID" value="WXB10956.1"/>
    <property type="molecule type" value="Genomic_DNA"/>
</dbReference>
<dbReference type="InterPro" id="IPR000629">
    <property type="entry name" value="RNA-helicase_DEAD-box_CS"/>
</dbReference>
<name>A0ABZ2LJ44_9BACT</name>
<gene>
    <name evidence="12" type="ORF">LZC94_24100</name>
</gene>
<dbReference type="Pfam" id="PF03880">
    <property type="entry name" value="DbpA"/>
    <property type="match status" value="1"/>
</dbReference>
<evidence type="ECO:0000256" key="8">
    <source>
        <dbReference type="SAM" id="MobiDB-lite"/>
    </source>
</evidence>
<evidence type="ECO:0000256" key="3">
    <source>
        <dbReference type="ARBA" id="ARBA00022806"/>
    </source>
</evidence>
<keyword evidence="1 7" id="KW-0547">Nucleotide-binding</keyword>
<dbReference type="SUPFAM" id="SSF52540">
    <property type="entry name" value="P-loop containing nucleoside triphosphate hydrolases"/>
    <property type="match status" value="1"/>
</dbReference>
<dbReference type="Gene3D" id="3.40.50.300">
    <property type="entry name" value="P-loop containing nucleotide triphosphate hydrolases"/>
    <property type="match status" value="2"/>
</dbReference>
<feature type="compositionally biased region" description="Low complexity" evidence="8">
    <location>
        <begin position="493"/>
        <end position="502"/>
    </location>
</feature>
<evidence type="ECO:0000256" key="4">
    <source>
        <dbReference type="ARBA" id="ARBA00022840"/>
    </source>
</evidence>
<dbReference type="SMART" id="SM00487">
    <property type="entry name" value="DEXDc"/>
    <property type="match status" value="1"/>
</dbReference>
<dbReference type="InterPro" id="IPR011545">
    <property type="entry name" value="DEAD/DEAH_box_helicase_dom"/>
</dbReference>
<feature type="domain" description="Helicase C-terminal" evidence="10">
    <location>
        <begin position="243"/>
        <end position="396"/>
    </location>
</feature>
<accession>A0ABZ2LJ44</accession>
<evidence type="ECO:0000256" key="5">
    <source>
        <dbReference type="ARBA" id="ARBA00038437"/>
    </source>
</evidence>
<comment type="similarity">
    <text evidence="5 7">Belongs to the DEAD box helicase family.</text>
</comment>
<dbReference type="CDD" id="cd18787">
    <property type="entry name" value="SF2_C_DEAD"/>
    <property type="match status" value="1"/>
</dbReference>
<evidence type="ECO:0000256" key="2">
    <source>
        <dbReference type="ARBA" id="ARBA00022801"/>
    </source>
</evidence>
<dbReference type="InterPro" id="IPR005580">
    <property type="entry name" value="DbpA/CsdA_RNA-bd_dom"/>
</dbReference>
<dbReference type="Pfam" id="PF00271">
    <property type="entry name" value="Helicase_C"/>
    <property type="match status" value="1"/>
</dbReference>
<evidence type="ECO:0000313" key="12">
    <source>
        <dbReference type="EMBL" id="WXB10956.1"/>
    </source>
</evidence>
<dbReference type="InterPro" id="IPR014001">
    <property type="entry name" value="Helicase_ATP-bd"/>
</dbReference>
<dbReference type="Pfam" id="PF00270">
    <property type="entry name" value="DEAD"/>
    <property type="match status" value="1"/>
</dbReference>
<dbReference type="PROSITE" id="PS51194">
    <property type="entry name" value="HELICASE_CTER"/>
    <property type="match status" value="1"/>
</dbReference>
<feature type="domain" description="Helicase ATP-binding" evidence="9">
    <location>
        <begin position="45"/>
        <end position="216"/>
    </location>
</feature>
<keyword evidence="2 7" id="KW-0378">Hydrolase</keyword>
<feature type="compositionally biased region" description="Basic and acidic residues" evidence="8">
    <location>
        <begin position="442"/>
        <end position="465"/>
    </location>
</feature>
<keyword evidence="4 7" id="KW-0067">ATP-binding</keyword>
<sequence length="669" mass="72855">MSEEASPPSSSTPPTFDVIPLSADVRRAIDALGYVHPTPVQRAVFEPAVRGRSLVVQARTGTGKTAAFGLPIVDQLVRRGVNQVQALILTPTRELALQVARELTHLGQFRGTKVTAIYGGAPMGKQIDELASGAQVVAGTPGRVLDHLRRGTLDPSNIRIFVLDEADEMLSMGFAKELHAIVDLLPRERQGLFFSATIPPDIERLAVNQLRDPEFVTLSSDQVGALEIHHFVYLVGQNDKRKELIRILDVEDPESAIVFCNTRDETERVAEVLKNHGYDAEWLNGDLEQRERERIMQNTREGKLRFLVATDVAARGIDISHLTHVINADFPESAEQYVHRTGRTGRAGKTGTAISLVGPKNIGALYILRLTYKIRPIEKQLPTAAELKTRTEHDLLTMFAEAFGKAHVQPDDLALARRLLTHIDVEPIVAGLLRGYLGAREEAGEDPKQEAAEARRAKNPPKLESEPAAPPAPVMARADGRRGDREPPPPSVGPRRPSRSGGARAELRRHGTSPIARESGYREPRYQVHDAPVAPAPVDPAPPVATVTVPAPAPVPTPAPQAPQAPHVVAAAEGNASDASEAEAQNDERNFARIFVNVGRRDGVGPLDFHRMLFEGAGLSQKDVGPIHVRDRISFVSVRREWLDKSVSALAGQIVGGRSIVAEPARERA</sequence>
<dbReference type="Gene3D" id="3.30.70.330">
    <property type="match status" value="1"/>
</dbReference>
<evidence type="ECO:0000256" key="7">
    <source>
        <dbReference type="RuleBase" id="RU000492"/>
    </source>
</evidence>
<keyword evidence="3 7" id="KW-0347">Helicase</keyword>
<dbReference type="CDD" id="cd00268">
    <property type="entry name" value="DEADc"/>
    <property type="match status" value="1"/>
</dbReference>
<dbReference type="InterPro" id="IPR001650">
    <property type="entry name" value="Helicase_C-like"/>
</dbReference>
<dbReference type="PROSITE" id="PS51195">
    <property type="entry name" value="Q_MOTIF"/>
    <property type="match status" value="1"/>
</dbReference>
<reference evidence="12 13" key="1">
    <citation type="submission" date="2021-12" db="EMBL/GenBank/DDBJ databases">
        <title>Discovery of the Pendulisporaceae a myxobacterial family with distinct sporulation behavior and unique specialized metabolism.</title>
        <authorList>
            <person name="Garcia R."/>
            <person name="Popoff A."/>
            <person name="Bader C.D."/>
            <person name="Loehr J."/>
            <person name="Walesch S."/>
            <person name="Walt C."/>
            <person name="Boldt J."/>
            <person name="Bunk B."/>
            <person name="Haeckl F.J.F.P.J."/>
            <person name="Gunesch A.P."/>
            <person name="Birkelbach J."/>
            <person name="Nuebel U."/>
            <person name="Pietschmann T."/>
            <person name="Bach T."/>
            <person name="Mueller R."/>
        </authorList>
    </citation>
    <scope>NUCLEOTIDE SEQUENCE [LARGE SCALE GENOMIC DNA]</scope>
    <source>
        <strain evidence="12 13">MSr11954</strain>
    </source>
</reference>
<dbReference type="CDD" id="cd12252">
    <property type="entry name" value="RRM_DbpA"/>
    <property type="match status" value="1"/>
</dbReference>
<organism evidence="12 13">
    <name type="scientific">Pendulispora albinea</name>
    <dbReference type="NCBI Taxonomy" id="2741071"/>
    <lineage>
        <taxon>Bacteria</taxon>
        <taxon>Pseudomonadati</taxon>
        <taxon>Myxococcota</taxon>
        <taxon>Myxococcia</taxon>
        <taxon>Myxococcales</taxon>
        <taxon>Sorangiineae</taxon>
        <taxon>Pendulisporaceae</taxon>
        <taxon>Pendulispora</taxon>
    </lineage>
</organism>
<proteinExistence type="inferred from homology"/>
<dbReference type="InterPro" id="IPR012677">
    <property type="entry name" value="Nucleotide-bd_a/b_plait_sf"/>
</dbReference>
<dbReference type="InterPro" id="IPR014014">
    <property type="entry name" value="RNA_helicase_DEAD_Q_motif"/>
</dbReference>